<dbReference type="InterPro" id="IPR036388">
    <property type="entry name" value="WH-like_DNA-bd_sf"/>
</dbReference>
<dbReference type="EMBL" id="BMOD01000003">
    <property type="protein sequence ID" value="GGJ28049.1"/>
    <property type="molecule type" value="Genomic_DNA"/>
</dbReference>
<dbReference type="RefSeq" id="WP_189001502.1">
    <property type="nucleotide sequence ID" value="NZ_BMOD01000003.1"/>
</dbReference>
<dbReference type="PANTHER" id="PTHR18964:SF173">
    <property type="entry name" value="GLUCOKINASE"/>
    <property type="match status" value="1"/>
</dbReference>
<organism evidence="1 2">
    <name type="scientific">Deinococcus roseus</name>
    <dbReference type="NCBI Taxonomy" id="392414"/>
    <lineage>
        <taxon>Bacteria</taxon>
        <taxon>Thermotogati</taxon>
        <taxon>Deinococcota</taxon>
        <taxon>Deinococci</taxon>
        <taxon>Deinococcales</taxon>
        <taxon>Deinococcaceae</taxon>
        <taxon>Deinococcus</taxon>
    </lineage>
</organism>
<dbReference type="PANTHER" id="PTHR18964">
    <property type="entry name" value="ROK (REPRESSOR, ORF, KINASE) FAMILY"/>
    <property type="match status" value="1"/>
</dbReference>
<accession>A0ABQ2CWJ1</accession>
<comment type="caution">
    <text evidence="1">The sequence shown here is derived from an EMBL/GenBank/DDBJ whole genome shotgun (WGS) entry which is preliminary data.</text>
</comment>
<evidence type="ECO:0000313" key="2">
    <source>
        <dbReference type="Proteomes" id="UP000632222"/>
    </source>
</evidence>
<sequence>MLKTFHQSNLSLLKEESEILSPLLWHGALTRQQLAFVTQQSRTKVGQLLDGLLVSGWVEEVGQRDSVGGRKASLYGLNPHLGYYLGVDISGREVSVVLSDAALNVLQVHRESMDLRAGAGQVMARIKALICQMLSQQHISAEQLLSMAIGVPSPIEKNTGLMVSSLIMPQWDGFSIQDYCSRHFRVPVFVDNDTNLMALGELWNARRHGEGSQFESFMVLKLSSSIGAGMVINGQIYRGAFGGAGEIAHMPLDPEGPLCNCGQRGCLERMAGEQAILRQATEAGLAGRSSHFQAPLQQGQALTLADVARAAGEGDAEANAIIQAAGLKIGQVLAGLTNVLCPSHILIGGELAHIGPLMLAGIRQSVYGRAMPLAARKLTVDFTRLGNTSGLMGSLAHAMLCCFDLEAARS</sequence>
<dbReference type="InterPro" id="IPR043129">
    <property type="entry name" value="ATPase_NBD"/>
</dbReference>
<dbReference type="InterPro" id="IPR000600">
    <property type="entry name" value="ROK"/>
</dbReference>
<proteinExistence type="predicted"/>
<dbReference type="InterPro" id="IPR036390">
    <property type="entry name" value="WH_DNA-bd_sf"/>
</dbReference>
<dbReference type="Gene3D" id="1.10.10.10">
    <property type="entry name" value="Winged helix-like DNA-binding domain superfamily/Winged helix DNA-binding domain"/>
    <property type="match status" value="1"/>
</dbReference>
<dbReference type="Gene3D" id="3.30.420.40">
    <property type="match status" value="2"/>
</dbReference>
<protein>
    <submittedName>
        <fullName evidence="1">Transcriptional regulator</fullName>
    </submittedName>
</protein>
<dbReference type="Pfam" id="PF00480">
    <property type="entry name" value="ROK"/>
    <property type="match status" value="1"/>
</dbReference>
<keyword evidence="2" id="KW-1185">Reference proteome</keyword>
<evidence type="ECO:0000313" key="1">
    <source>
        <dbReference type="EMBL" id="GGJ28049.1"/>
    </source>
</evidence>
<gene>
    <name evidence="1" type="ORF">GCM10008938_12670</name>
</gene>
<dbReference type="SUPFAM" id="SSF53067">
    <property type="entry name" value="Actin-like ATPase domain"/>
    <property type="match status" value="1"/>
</dbReference>
<dbReference type="Proteomes" id="UP000632222">
    <property type="component" value="Unassembled WGS sequence"/>
</dbReference>
<reference evidence="2" key="1">
    <citation type="journal article" date="2019" name="Int. J. Syst. Evol. Microbiol.">
        <title>The Global Catalogue of Microorganisms (GCM) 10K type strain sequencing project: providing services to taxonomists for standard genome sequencing and annotation.</title>
        <authorList>
            <consortium name="The Broad Institute Genomics Platform"/>
            <consortium name="The Broad Institute Genome Sequencing Center for Infectious Disease"/>
            <person name="Wu L."/>
            <person name="Ma J."/>
        </authorList>
    </citation>
    <scope>NUCLEOTIDE SEQUENCE [LARGE SCALE GENOMIC DNA]</scope>
    <source>
        <strain evidence="2">JCM 14370</strain>
    </source>
</reference>
<name>A0ABQ2CWJ1_9DEIO</name>
<dbReference type="SUPFAM" id="SSF46785">
    <property type="entry name" value="Winged helix' DNA-binding domain"/>
    <property type="match status" value="1"/>
</dbReference>